<protein>
    <submittedName>
        <fullName evidence="3">Uncharacterized protein</fullName>
    </submittedName>
</protein>
<dbReference type="AlphaFoldDB" id="A0A8J5K515"/>
<feature type="region of interest" description="Disordered" evidence="1">
    <location>
        <begin position="388"/>
        <end position="439"/>
    </location>
</feature>
<feature type="transmembrane region" description="Helical" evidence="2">
    <location>
        <begin position="337"/>
        <end position="360"/>
    </location>
</feature>
<feature type="non-terminal residue" evidence="3">
    <location>
        <position position="439"/>
    </location>
</feature>
<reference evidence="3" key="1">
    <citation type="journal article" date="2021" name="Sci. Adv.">
        <title>The American lobster genome reveals insights on longevity, neural, and immune adaptations.</title>
        <authorList>
            <person name="Polinski J.M."/>
            <person name="Zimin A.V."/>
            <person name="Clark K.F."/>
            <person name="Kohn A.B."/>
            <person name="Sadowski N."/>
            <person name="Timp W."/>
            <person name="Ptitsyn A."/>
            <person name="Khanna P."/>
            <person name="Romanova D.Y."/>
            <person name="Williams P."/>
            <person name="Greenwood S.J."/>
            <person name="Moroz L.L."/>
            <person name="Walt D.R."/>
            <person name="Bodnar A.G."/>
        </authorList>
    </citation>
    <scope>NUCLEOTIDE SEQUENCE</scope>
    <source>
        <strain evidence="3">GMGI-L3</strain>
    </source>
</reference>
<feature type="compositionally biased region" description="Pro residues" evidence="1">
    <location>
        <begin position="429"/>
        <end position="439"/>
    </location>
</feature>
<keyword evidence="2" id="KW-0812">Transmembrane</keyword>
<keyword evidence="2" id="KW-1133">Transmembrane helix</keyword>
<evidence type="ECO:0000313" key="4">
    <source>
        <dbReference type="Proteomes" id="UP000747542"/>
    </source>
</evidence>
<dbReference type="Proteomes" id="UP000747542">
    <property type="component" value="Unassembled WGS sequence"/>
</dbReference>
<keyword evidence="4" id="KW-1185">Reference proteome</keyword>
<sequence>MAGKCTGPHTLCHQPLEQVSAVSTRPLLSFIPRVASKYSNARMSMWWWWLLILMWTTASSCSNLQQAQDCLIYQPGSRSPHNTKLHKSFNGVISIGFSMKNSQQSSAVLTISGGSGANCTINVYYYTKSTIIQKAPYYLYAIGVKCGDNEKTLIEEPLDSIVKNWMYISIRIKPDKTPEDSVSSHLLLSPNSNIIVPNFNRNSRLEIHSTIKKFYLNCRKGCYKSHKELTCSLGRSIFYVRITTDSDPGRLTVNTTYHYDYTQVISLPPDCLTPNTWQVVSLSGKRQSLTVRVDGQQILENPTNIYFPKVTGITISLEEGGLLTWCKPPHTDAIHTAAWKIATGLLTVFFTTSGIFWYLWHQRNQLRTSNPEPKGLHLKFFSESTPPPLPPPLIPPSINRPSPAQQSRVPSSPIFPPPRAITIPSQVIEPPPTYPSTNS</sequence>
<evidence type="ECO:0000256" key="2">
    <source>
        <dbReference type="SAM" id="Phobius"/>
    </source>
</evidence>
<comment type="caution">
    <text evidence="3">The sequence shown here is derived from an EMBL/GenBank/DDBJ whole genome shotgun (WGS) entry which is preliminary data.</text>
</comment>
<proteinExistence type="predicted"/>
<keyword evidence="2" id="KW-0472">Membrane</keyword>
<gene>
    <name evidence="3" type="ORF">Hamer_G021697</name>
</gene>
<organism evidence="3 4">
    <name type="scientific">Homarus americanus</name>
    <name type="common">American lobster</name>
    <dbReference type="NCBI Taxonomy" id="6706"/>
    <lineage>
        <taxon>Eukaryota</taxon>
        <taxon>Metazoa</taxon>
        <taxon>Ecdysozoa</taxon>
        <taxon>Arthropoda</taxon>
        <taxon>Crustacea</taxon>
        <taxon>Multicrustacea</taxon>
        <taxon>Malacostraca</taxon>
        <taxon>Eumalacostraca</taxon>
        <taxon>Eucarida</taxon>
        <taxon>Decapoda</taxon>
        <taxon>Pleocyemata</taxon>
        <taxon>Astacidea</taxon>
        <taxon>Nephropoidea</taxon>
        <taxon>Nephropidae</taxon>
        <taxon>Homarus</taxon>
    </lineage>
</organism>
<accession>A0A8J5K515</accession>
<evidence type="ECO:0000256" key="1">
    <source>
        <dbReference type="SAM" id="MobiDB-lite"/>
    </source>
</evidence>
<dbReference type="EMBL" id="JAHLQT010013604">
    <property type="protein sequence ID" value="KAG7170762.1"/>
    <property type="molecule type" value="Genomic_DNA"/>
</dbReference>
<evidence type="ECO:0000313" key="3">
    <source>
        <dbReference type="EMBL" id="KAG7170762.1"/>
    </source>
</evidence>
<name>A0A8J5K515_HOMAM</name>